<protein>
    <submittedName>
        <fullName evidence="3">Uncharacterized protein</fullName>
    </submittedName>
</protein>
<feature type="region of interest" description="Disordered" evidence="1">
    <location>
        <begin position="1"/>
        <end position="66"/>
    </location>
</feature>
<feature type="compositionally biased region" description="Low complexity" evidence="1">
    <location>
        <begin position="22"/>
        <end position="39"/>
    </location>
</feature>
<evidence type="ECO:0000256" key="1">
    <source>
        <dbReference type="SAM" id="MobiDB-lite"/>
    </source>
</evidence>
<feature type="compositionally biased region" description="Polar residues" evidence="1">
    <location>
        <begin position="47"/>
        <end position="66"/>
    </location>
</feature>
<name>A0A1I8I9Z2_9PLAT</name>
<accession>A0A1I8I9Z2</accession>
<dbReference type="Proteomes" id="UP000095280">
    <property type="component" value="Unplaced"/>
</dbReference>
<sequence length="103" mass="9992">MRDLMDIGQLRAPVADAEDADGANVGAGAARNADDPLLGGPDGDTGSPTVGLTTFNRSEEPLSSSSGAASVAILAGTSSAAAAAAEVSASSVTSGQVMETRID</sequence>
<dbReference type="WBParaSite" id="maker-uti_cns_0010766-snap-gene-0.5-mRNA-1">
    <property type="protein sequence ID" value="maker-uti_cns_0010766-snap-gene-0.5-mRNA-1"/>
    <property type="gene ID" value="maker-uti_cns_0010766-snap-gene-0.5"/>
</dbReference>
<organism evidence="2 3">
    <name type="scientific">Macrostomum lignano</name>
    <dbReference type="NCBI Taxonomy" id="282301"/>
    <lineage>
        <taxon>Eukaryota</taxon>
        <taxon>Metazoa</taxon>
        <taxon>Spiralia</taxon>
        <taxon>Lophotrochozoa</taxon>
        <taxon>Platyhelminthes</taxon>
        <taxon>Rhabditophora</taxon>
        <taxon>Macrostomorpha</taxon>
        <taxon>Macrostomida</taxon>
        <taxon>Macrostomidae</taxon>
        <taxon>Macrostomum</taxon>
    </lineage>
</organism>
<evidence type="ECO:0000313" key="2">
    <source>
        <dbReference type="Proteomes" id="UP000095280"/>
    </source>
</evidence>
<reference evidence="3" key="1">
    <citation type="submission" date="2016-11" db="UniProtKB">
        <authorList>
            <consortium name="WormBaseParasite"/>
        </authorList>
    </citation>
    <scope>IDENTIFICATION</scope>
</reference>
<proteinExistence type="predicted"/>
<dbReference type="AlphaFoldDB" id="A0A1I8I9Z2"/>
<evidence type="ECO:0000313" key="3">
    <source>
        <dbReference type="WBParaSite" id="maker-uti_cns_0010766-snap-gene-0.5-mRNA-1"/>
    </source>
</evidence>
<keyword evidence="2" id="KW-1185">Reference proteome</keyword>